<gene>
    <name evidence="4" type="ORF">FIV36_01395</name>
</gene>
<dbReference type="PROSITE" id="PS50231">
    <property type="entry name" value="RICIN_B_LECTIN"/>
    <property type="match status" value="1"/>
</dbReference>
<protein>
    <recommendedName>
        <fullName evidence="3">Chitin-binding type-3 domain-containing protein</fullName>
    </recommendedName>
</protein>
<feature type="signal peptide" evidence="2">
    <location>
        <begin position="1"/>
        <end position="33"/>
    </location>
</feature>
<dbReference type="CDD" id="cd12215">
    <property type="entry name" value="ChiC_BD"/>
    <property type="match status" value="2"/>
</dbReference>
<reference evidence="4 5" key="1">
    <citation type="submission" date="2019-06" db="EMBL/GenBank/DDBJ databases">
        <title>Pseudomonas bimorpha sp. nov. isolated from bovine raw milk and skim milk concentrate.</title>
        <authorList>
            <person name="Hofmann K."/>
            <person name="Huptas C."/>
            <person name="Doll E."/>
            <person name="Scherer S."/>
            <person name="Wenning M."/>
        </authorList>
    </citation>
    <scope>NUCLEOTIDE SEQUENCE [LARGE SCALE GENOMIC DNA]</scope>
    <source>
        <strain evidence="4 5">DSM 17835</strain>
    </source>
</reference>
<dbReference type="InterPro" id="IPR036573">
    <property type="entry name" value="CBM_sf_5/12"/>
</dbReference>
<sequence length="1520" mass="161068">MMRSVKNAFIRGRSCLVLLACLSALGLPGTPKADDVPSLITLDASTAKTRDGRPVSEGRDNAKLLLDSQTWLDIPLDRSLTVRVKKLRVSQQSGATVWVGEVQPSAAGRRTVGPGRDLSHDFAADPKNLAILVAHDEHVTGSVIVDGDSYEILPLKNGRVAVSREQDIEIPDAPLLDTGKAREGPAIARSADAAQQPIRVLTVYSNDARDGLADPVAQGIKHFEYFKTVAQLSGVTGVFENAGVVNIDYNQPSKQCQADLTCMNRLLAPVAQLSSDLRVRLKAQVVIAMLDTDGGLASIAGPTSLNRSHAYAAMHNSMTYAHEVGHLLGAHHEDGGTPFPYSNGYCQRTVQPYWHTLMGYCGGASPASVRIGAYSNPRLTYQGLPMGVEGVNDNVRAINDWHPIVAGFFPPPDPAGAPIASGFVELGQKDLPFSGERANLNGAASRNPGVDALQMEWSQVEGAPAAMIDNSQAAIAVAHFPEVQVPTDYRFRLTVRNATGAVDSTDASVRVYPRSQGVACGNVAAWNADQVYSVPGQQVSYQGDVYRQVAPAAGSIVRRAPSVWNGLVAPMNWRLVKACDEPKTLQQRVAAVDTWARANRSTPVTVGLQQQLANLLRQQQLTWPSPSAQGRLRPIEFESKRCVIKDPANPTRLVLREACNEPAAARWLLDGSGRLHAMDTPDLCVRNNGDNQAVTLQPCSDSSTPWIRVKEAAADYQAVWGQALVSDFSVNPSVDYGGFLTDVGGNLGTRIKTPTQSVTYSKFGNIPQDASLLLAHAGADTLKVVGQVMDSAGVPGTAPPMPPMVVISGPSEVNSGDSVQLDASASSSINPGADPLAFTWEAPVELGAQTSGALLRFNAPAVTTPTPYTLRLRVDDGQIQGQEQHLVVVRSPGNGGLEGDLNGPVEILEKTAAVFTAAVRSPDNLPLKYAWVIPPGFTGQVGDAASVTLTAPAVDADTSLPLRVNVRDSNGTVLNLEKNLSVKKDTQLKGGTIVGATEVESEQTFTQHVEIGNPHHRDLTYDWVVTSPPGGAFTVIGASNQRELTLKAPRLLTRKDGYIRVVVRDGVGLASIPNKTITVKAFELPPMIGRLVVPNHVNVGDVFEPHVIIDNPEGRELSYRWTVNTANFEVLDSDPKRPSARVKATKSSNNAGLVVQVTVSDGSGRSVTYNTPRVVVGEPSGANAPQGEVNGPLQVVSGQSVRYQAAFTSPVGNPLSYAWVKGVLIGATPNSPDQTWTAPSVTTDQVVTVAVTVSDSARNSVKKAIAVLVKASGDVPEPEPQPPVGKIVSADTVEAGSSLLVSTDATSTPPGDKLNYAWTFSPPLEGSAVNGPSMTLRAAQVSEITPVALQLVVTDSKNASLTLRKSISVLPSARPVAQINGPAMVETGKPLALSAVSSSGIALRYAWQADGFNPPASVLVSPTFTAPAAAGARTIRLTVTDAANRTASASQAITITAPAQSGDCAEPWVASKAYSVNNVKVSYDGYNYEVAHWTQNQRPDLNWVISGSAKPWRRLAPCTP</sequence>
<dbReference type="GO" id="GO:0005576">
    <property type="term" value="C:extracellular region"/>
    <property type="evidence" value="ECO:0007669"/>
    <property type="project" value="InterPro"/>
</dbReference>
<dbReference type="Gene3D" id="2.10.10.20">
    <property type="entry name" value="Carbohydrate-binding module superfamily 5/12"/>
    <property type="match status" value="1"/>
</dbReference>
<keyword evidence="2" id="KW-0732">Signal</keyword>
<evidence type="ECO:0000313" key="4">
    <source>
        <dbReference type="EMBL" id="TWS07424.1"/>
    </source>
</evidence>
<evidence type="ECO:0000256" key="1">
    <source>
        <dbReference type="ARBA" id="ARBA00022801"/>
    </source>
</evidence>
<evidence type="ECO:0000256" key="2">
    <source>
        <dbReference type="SAM" id="SignalP"/>
    </source>
</evidence>
<evidence type="ECO:0000313" key="5">
    <source>
        <dbReference type="Proteomes" id="UP000317951"/>
    </source>
</evidence>
<name>A0A5C5QQZ5_9PSED</name>
<feature type="domain" description="Chitin-binding type-3" evidence="3">
    <location>
        <begin position="523"/>
        <end position="567"/>
    </location>
</feature>
<dbReference type="SUPFAM" id="SSF51055">
    <property type="entry name" value="Carbohydrate binding domain"/>
    <property type="match status" value="1"/>
</dbReference>
<dbReference type="EMBL" id="VFET01000001">
    <property type="protein sequence ID" value="TWS07424.1"/>
    <property type="molecule type" value="Genomic_DNA"/>
</dbReference>
<proteinExistence type="predicted"/>
<dbReference type="GO" id="GO:0004553">
    <property type="term" value="F:hydrolase activity, hydrolyzing O-glycosyl compounds"/>
    <property type="evidence" value="ECO:0007669"/>
    <property type="project" value="InterPro"/>
</dbReference>
<dbReference type="InterPro" id="IPR013783">
    <property type="entry name" value="Ig-like_fold"/>
</dbReference>
<keyword evidence="1" id="KW-0378">Hydrolase</keyword>
<dbReference type="GO" id="GO:0030246">
    <property type="term" value="F:carbohydrate binding"/>
    <property type="evidence" value="ECO:0007669"/>
    <property type="project" value="InterPro"/>
</dbReference>
<feature type="domain" description="Chitin-binding type-3" evidence="3">
    <location>
        <begin position="1465"/>
        <end position="1515"/>
    </location>
</feature>
<dbReference type="OrthoDB" id="3976083at2"/>
<accession>A0A5C5QQZ5</accession>
<dbReference type="Gene3D" id="2.60.40.10">
    <property type="entry name" value="Immunoglobulins"/>
    <property type="match status" value="4"/>
</dbReference>
<evidence type="ECO:0000259" key="3">
    <source>
        <dbReference type="SMART" id="SM00495"/>
    </source>
</evidence>
<dbReference type="SUPFAM" id="SSF55486">
    <property type="entry name" value="Metalloproteases ('zincins'), catalytic domain"/>
    <property type="match status" value="1"/>
</dbReference>
<feature type="chain" id="PRO_5022761612" description="Chitin-binding type-3 domain-containing protein" evidence="2">
    <location>
        <begin position="34"/>
        <end position="1520"/>
    </location>
</feature>
<comment type="caution">
    <text evidence="4">The sequence shown here is derived from an EMBL/GenBank/DDBJ whole genome shotgun (WGS) entry which is preliminary data.</text>
</comment>
<dbReference type="InterPro" id="IPR003610">
    <property type="entry name" value="CBM5/12"/>
</dbReference>
<dbReference type="GO" id="GO:0005975">
    <property type="term" value="P:carbohydrate metabolic process"/>
    <property type="evidence" value="ECO:0007669"/>
    <property type="project" value="InterPro"/>
</dbReference>
<dbReference type="SMART" id="SM00495">
    <property type="entry name" value="ChtBD3"/>
    <property type="match status" value="2"/>
</dbReference>
<dbReference type="Proteomes" id="UP000317951">
    <property type="component" value="Unassembled WGS sequence"/>
</dbReference>
<organism evidence="4 5">
    <name type="scientific">Pseudomonas extremaustralis</name>
    <dbReference type="NCBI Taxonomy" id="359110"/>
    <lineage>
        <taxon>Bacteria</taxon>
        <taxon>Pseudomonadati</taxon>
        <taxon>Pseudomonadota</taxon>
        <taxon>Gammaproteobacteria</taxon>
        <taxon>Pseudomonadales</taxon>
        <taxon>Pseudomonadaceae</taxon>
        <taxon>Pseudomonas</taxon>
    </lineage>
</organism>